<name>A0A4Z1GMS6_9HELO</name>
<accession>A0A4Z1GMS6</accession>
<protein>
    <recommendedName>
        <fullName evidence="1">2EXR domain-containing protein</fullName>
    </recommendedName>
</protein>
<organism evidence="2 3">
    <name type="scientific">Botrytis hyacinthi</name>
    <dbReference type="NCBI Taxonomy" id="278943"/>
    <lineage>
        <taxon>Eukaryota</taxon>
        <taxon>Fungi</taxon>
        <taxon>Dikarya</taxon>
        <taxon>Ascomycota</taxon>
        <taxon>Pezizomycotina</taxon>
        <taxon>Leotiomycetes</taxon>
        <taxon>Helotiales</taxon>
        <taxon>Sclerotiniaceae</taxon>
        <taxon>Botrytis</taxon>
    </lineage>
</organism>
<dbReference type="InterPro" id="IPR045518">
    <property type="entry name" value="2EXR"/>
</dbReference>
<sequence length="360" mass="42058">METLRENDPLMWTKEAQTFQGILNDVKKATNKSHRKFFQTIHARDIVTRTQDWVKTIQLKLSYEQERRIAHRNDEISLLTGYYVERRSILRSQRHSSDAHPKKMHDLSQKMVEQHKRLVGNERTINEVEDMEKMARIAMKNIAYRAKYSFKSKKNLPRVLLKSRPCGTCTRGREQKFNEGILPNLYFQRALSDRGRSRSQRTLLKTQRQRRKDQLTFLPGPHAINLFKRIRPHSPKAVPLDQKIAQSNLPQGPTNEFHKFTSLPLELRRMIWKAALPEGRHVFADDWELGLCHLLPSPKASDSKNSLQLVCKESHEVVQERYTFVFQPISNGAAAQYPEKITALNLLPFNPDKDIANIYL</sequence>
<dbReference type="Pfam" id="PF20150">
    <property type="entry name" value="2EXR"/>
    <property type="match status" value="1"/>
</dbReference>
<dbReference type="EMBL" id="PQXK01000119">
    <property type="protein sequence ID" value="TGO36629.1"/>
    <property type="molecule type" value="Genomic_DNA"/>
</dbReference>
<proteinExistence type="predicted"/>
<keyword evidence="3" id="KW-1185">Reference proteome</keyword>
<dbReference type="AlphaFoldDB" id="A0A4Z1GMS6"/>
<evidence type="ECO:0000313" key="2">
    <source>
        <dbReference type="EMBL" id="TGO36629.1"/>
    </source>
</evidence>
<feature type="domain" description="2EXR" evidence="1">
    <location>
        <begin position="257"/>
        <end position="355"/>
    </location>
</feature>
<evidence type="ECO:0000259" key="1">
    <source>
        <dbReference type="Pfam" id="PF20150"/>
    </source>
</evidence>
<dbReference type="PANTHER" id="PTHR35910">
    <property type="entry name" value="2EXR DOMAIN-CONTAINING PROTEIN"/>
    <property type="match status" value="1"/>
</dbReference>
<dbReference type="PANTHER" id="PTHR35910:SF1">
    <property type="entry name" value="2EXR DOMAIN-CONTAINING PROTEIN"/>
    <property type="match status" value="1"/>
</dbReference>
<evidence type="ECO:0000313" key="3">
    <source>
        <dbReference type="Proteomes" id="UP000297814"/>
    </source>
</evidence>
<gene>
    <name evidence="2" type="ORF">BHYA_0119g00190</name>
</gene>
<dbReference type="Proteomes" id="UP000297814">
    <property type="component" value="Unassembled WGS sequence"/>
</dbReference>
<comment type="caution">
    <text evidence="2">The sequence shown here is derived from an EMBL/GenBank/DDBJ whole genome shotgun (WGS) entry which is preliminary data.</text>
</comment>
<reference evidence="2 3" key="1">
    <citation type="submission" date="2017-12" db="EMBL/GenBank/DDBJ databases">
        <title>Comparative genomics of Botrytis spp.</title>
        <authorList>
            <person name="Valero-Jimenez C.A."/>
            <person name="Tapia P."/>
            <person name="Veloso J."/>
            <person name="Silva-Moreno E."/>
            <person name="Staats M."/>
            <person name="Valdes J.H."/>
            <person name="Van Kan J.A.L."/>
        </authorList>
    </citation>
    <scope>NUCLEOTIDE SEQUENCE [LARGE SCALE GENOMIC DNA]</scope>
    <source>
        <strain evidence="2 3">Bh0001</strain>
    </source>
</reference>